<dbReference type="OrthoDB" id="10290416at2759"/>
<feature type="region of interest" description="Disordered" evidence="1">
    <location>
        <begin position="27"/>
        <end position="184"/>
    </location>
</feature>
<feature type="compositionally biased region" description="Basic and acidic residues" evidence="1">
    <location>
        <begin position="63"/>
        <end position="72"/>
    </location>
</feature>
<gene>
    <name evidence="2" type="ORF">S7711_10971</name>
</gene>
<dbReference type="EMBL" id="KL648070">
    <property type="protein sequence ID" value="KEY72562.1"/>
    <property type="molecule type" value="Genomic_DNA"/>
</dbReference>
<keyword evidence="3" id="KW-1185">Reference proteome</keyword>
<feature type="compositionally biased region" description="Basic and acidic residues" evidence="1">
    <location>
        <begin position="162"/>
        <end position="173"/>
    </location>
</feature>
<accession>A0A084B4T3</accession>
<evidence type="ECO:0000313" key="3">
    <source>
        <dbReference type="Proteomes" id="UP000028045"/>
    </source>
</evidence>
<feature type="compositionally biased region" description="Polar residues" evidence="1">
    <location>
        <begin position="95"/>
        <end position="113"/>
    </location>
</feature>
<dbReference type="AlphaFoldDB" id="A0A084B4T3"/>
<protein>
    <submittedName>
        <fullName evidence="2">Uncharacterized protein</fullName>
    </submittedName>
</protein>
<feature type="compositionally biased region" description="Polar residues" evidence="1">
    <location>
        <begin position="50"/>
        <end position="60"/>
    </location>
</feature>
<dbReference type="Proteomes" id="UP000028045">
    <property type="component" value="Unassembled WGS sequence"/>
</dbReference>
<evidence type="ECO:0000313" key="2">
    <source>
        <dbReference type="EMBL" id="KEY72562.1"/>
    </source>
</evidence>
<reference evidence="2 3" key="1">
    <citation type="journal article" date="2014" name="BMC Genomics">
        <title>Comparative genome sequencing reveals chemotype-specific gene clusters in the toxigenic black mold Stachybotrys.</title>
        <authorList>
            <person name="Semeiks J."/>
            <person name="Borek D."/>
            <person name="Otwinowski Z."/>
            <person name="Grishin N.V."/>
        </authorList>
    </citation>
    <scope>NUCLEOTIDE SEQUENCE [LARGE SCALE GENOMIC DNA]</scope>
    <source>
        <strain evidence="3">CBS 109288 / IBT 7711</strain>
    </source>
</reference>
<evidence type="ECO:0000256" key="1">
    <source>
        <dbReference type="SAM" id="MobiDB-lite"/>
    </source>
</evidence>
<name>A0A084B4T3_STACB</name>
<dbReference type="HOGENOM" id="CLU_1476067_0_0_1"/>
<sequence length="184" mass="20021">MDQRLDPNSMYSGTSWSTEALRGSLDSMVQASQARPQAYEDLRAVPPVSTDATRTKSSTAPKADQETPRRMSIETWLDSPTVADPSPVIDAVSELFSTQGQSTIPSPTSTRGSYQAKKSPGKRSADNHHDANSSSLPSRPAQKKKKTSGPVYPNSSKQSGKRRQESPPYEIREIGAFARTPSPR</sequence>
<proteinExistence type="predicted"/>
<organism evidence="2 3">
    <name type="scientific">Stachybotrys chartarum (strain CBS 109288 / IBT 7711)</name>
    <name type="common">Toxic black mold</name>
    <name type="synonym">Stilbospora chartarum</name>
    <dbReference type="NCBI Taxonomy" id="1280523"/>
    <lineage>
        <taxon>Eukaryota</taxon>
        <taxon>Fungi</taxon>
        <taxon>Dikarya</taxon>
        <taxon>Ascomycota</taxon>
        <taxon>Pezizomycotina</taxon>
        <taxon>Sordariomycetes</taxon>
        <taxon>Hypocreomycetidae</taxon>
        <taxon>Hypocreales</taxon>
        <taxon>Stachybotryaceae</taxon>
        <taxon>Stachybotrys</taxon>
    </lineage>
</organism>